<organism evidence="4 5">
    <name type="scientific">Ophiocordyceps unilateralis</name>
    <name type="common">Zombie-ant fungus</name>
    <name type="synonym">Torrubia unilateralis</name>
    <dbReference type="NCBI Taxonomy" id="268505"/>
    <lineage>
        <taxon>Eukaryota</taxon>
        <taxon>Fungi</taxon>
        <taxon>Dikarya</taxon>
        <taxon>Ascomycota</taxon>
        <taxon>Pezizomycotina</taxon>
        <taxon>Sordariomycetes</taxon>
        <taxon>Hypocreomycetidae</taxon>
        <taxon>Hypocreales</taxon>
        <taxon>Ophiocordycipitaceae</taxon>
        <taxon>Ophiocordyceps</taxon>
    </lineage>
</organism>
<feature type="transmembrane region" description="Helical" evidence="2">
    <location>
        <begin position="568"/>
        <end position="588"/>
    </location>
</feature>
<dbReference type="Pfam" id="PF20237">
    <property type="entry name" value="DUF6594"/>
    <property type="match status" value="1"/>
</dbReference>
<gene>
    <name evidence="4" type="ORF">XA68_17606</name>
</gene>
<dbReference type="AlphaFoldDB" id="A0A2A9P387"/>
<sequence length="617" mass="65739">MERTSTSAQPAQRLTHDVALSRGRREETDADTACPWPPFEPATVDDGIVRDDNQESPCSAPTAADSIDASWPGSPSVHAQNIMAPMEKIAAEETVEPDDVFAPDSRPKSAPIFSSPDAIENAATSGRLQNEPDQIETLVPDTHTPSTLSPSTALKTPTRLKKFTLSPLKAATISSRKPPSAEEHNSPVIQRATSSTQSSYGHQDTYWAPRPRRRPSALDYLVESPIGTASSSGATFGSYHMSGSSNVSAPPALNGTHGDAVSERPDALRRMGYCSGPGEVPSWAGYQRSQAFGNLDRSPPMAPNHVAVAEAALSQVSPSVLQAGYVAEKPPMSGYQLLAAKLVGGLGGRPVTPIYRRFEALNHRLLLYMQADLVELEKELQMLDSRDTIERGYGVMPSSRRQERWTNNPLAQQRTEILGQIGYKLSQYNKVMASVRKTQDMAIPSLHEIVEYKTYLTSNRLLADEETSFLDAPDDLVCLLKEMPTVAGGGAGRAEGMAMPLKCTEPVATAAASPRAPESEADSGVTSRQDEAGDLLEASLSQLALAVFAAVLVPVFTFAIIPGFAGRITVVGLVGASIAMALVQSGLVELLDRGALDWVMCAGAYGAVMAVVAGVVG</sequence>
<keyword evidence="5" id="KW-1185">Reference proteome</keyword>
<feature type="region of interest" description="Disordered" evidence="1">
    <location>
        <begin position="243"/>
        <end position="262"/>
    </location>
</feature>
<feature type="transmembrane region" description="Helical" evidence="2">
    <location>
        <begin position="543"/>
        <end position="561"/>
    </location>
</feature>
<dbReference type="PANTHER" id="PTHR34502">
    <property type="entry name" value="DUF6594 DOMAIN-CONTAINING PROTEIN-RELATED"/>
    <property type="match status" value="1"/>
</dbReference>
<dbReference type="Proteomes" id="UP000037136">
    <property type="component" value="Unassembled WGS sequence"/>
</dbReference>
<reference evidence="4 5" key="1">
    <citation type="journal article" date="2015" name="BMC Genomics">
        <title>Gene expression during zombie ant biting behavior reflects the complexity underlying fungal parasitic behavioral manipulation.</title>
        <authorList>
            <person name="de Bekker C."/>
            <person name="Ohm R.A."/>
            <person name="Loreto R.G."/>
            <person name="Sebastian A."/>
            <person name="Albert I."/>
            <person name="Merrow M."/>
            <person name="Brachmann A."/>
            <person name="Hughes D.P."/>
        </authorList>
    </citation>
    <scope>NUCLEOTIDE SEQUENCE [LARGE SCALE GENOMIC DNA]</scope>
    <source>
        <strain evidence="4 5">SC16a</strain>
    </source>
</reference>
<proteinExistence type="predicted"/>
<evidence type="ECO:0000259" key="3">
    <source>
        <dbReference type="Pfam" id="PF20237"/>
    </source>
</evidence>
<dbReference type="OrthoDB" id="5416037at2759"/>
<evidence type="ECO:0000256" key="2">
    <source>
        <dbReference type="SAM" id="Phobius"/>
    </source>
</evidence>
<dbReference type="PANTHER" id="PTHR34502:SF6">
    <property type="entry name" value="DUF6594 DOMAIN-CONTAINING PROTEIN"/>
    <property type="match status" value="1"/>
</dbReference>
<evidence type="ECO:0000313" key="5">
    <source>
        <dbReference type="Proteomes" id="UP000037136"/>
    </source>
</evidence>
<dbReference type="EMBL" id="LAZP02000760">
    <property type="protein sequence ID" value="PFH55798.1"/>
    <property type="molecule type" value="Genomic_DNA"/>
</dbReference>
<feature type="region of interest" description="Disordered" evidence="1">
    <location>
        <begin position="167"/>
        <end position="212"/>
    </location>
</feature>
<evidence type="ECO:0000313" key="4">
    <source>
        <dbReference type="EMBL" id="PFH55798.1"/>
    </source>
</evidence>
<feature type="region of interest" description="Disordered" evidence="1">
    <location>
        <begin position="509"/>
        <end position="528"/>
    </location>
</feature>
<keyword evidence="2" id="KW-0472">Membrane</keyword>
<dbReference type="STRING" id="268505.A0A2A9P387"/>
<reference evidence="4 5" key="2">
    <citation type="journal article" date="2017" name="Sci. Rep.">
        <title>Ant-infecting Ophiocordyceps genomes reveal a high diversity of potential behavioral manipulation genes and a possible major role for enterotoxins.</title>
        <authorList>
            <person name="de Bekker C."/>
            <person name="Ohm R.A."/>
            <person name="Evans H.C."/>
            <person name="Brachmann A."/>
            <person name="Hughes D.P."/>
        </authorList>
    </citation>
    <scope>NUCLEOTIDE SEQUENCE [LARGE SCALE GENOMIC DNA]</scope>
    <source>
        <strain evidence="4 5">SC16a</strain>
    </source>
</reference>
<feature type="transmembrane region" description="Helical" evidence="2">
    <location>
        <begin position="594"/>
        <end position="616"/>
    </location>
</feature>
<comment type="caution">
    <text evidence="4">The sequence shown here is derived from an EMBL/GenBank/DDBJ whole genome shotgun (WGS) entry which is preliminary data.</text>
</comment>
<evidence type="ECO:0000256" key="1">
    <source>
        <dbReference type="SAM" id="MobiDB-lite"/>
    </source>
</evidence>
<keyword evidence="2" id="KW-0812">Transmembrane</keyword>
<name>A0A2A9P387_OPHUN</name>
<dbReference type="InterPro" id="IPR046529">
    <property type="entry name" value="DUF6594"/>
</dbReference>
<feature type="domain" description="DUF6594" evidence="3">
    <location>
        <begin position="335"/>
        <end position="610"/>
    </location>
</feature>
<feature type="compositionally biased region" description="Polar residues" evidence="1">
    <location>
        <begin position="187"/>
        <end position="202"/>
    </location>
</feature>
<keyword evidence="2" id="KW-1133">Transmembrane helix</keyword>
<accession>A0A2A9P387</accession>
<protein>
    <recommendedName>
        <fullName evidence="3">DUF6594 domain-containing protein</fullName>
    </recommendedName>
</protein>
<feature type="region of interest" description="Disordered" evidence="1">
    <location>
        <begin position="1"/>
        <end position="74"/>
    </location>
</feature>
<feature type="compositionally biased region" description="Polar residues" evidence="1">
    <location>
        <begin position="1"/>
        <end position="12"/>
    </location>
</feature>